<gene>
    <name evidence="2" type="ORF">AM592_12740</name>
</gene>
<reference evidence="2 3" key="2">
    <citation type="journal article" date="2016" name="Int. J. Syst. Evol. Microbiol.">
        <title>Bacillus gobiensis sp. nov., isolated from a soil sample.</title>
        <authorList>
            <person name="Liu B."/>
            <person name="Liu G.H."/>
            <person name="Cetin S."/>
            <person name="Schumann P."/>
            <person name="Pan Z.Z."/>
            <person name="Chen Q.Q."/>
        </authorList>
    </citation>
    <scope>NUCLEOTIDE SEQUENCE [LARGE SCALE GENOMIC DNA]</scope>
    <source>
        <strain evidence="2 3">FJAT-4402</strain>
    </source>
</reference>
<dbReference type="OrthoDB" id="9804099at2"/>
<proteinExistence type="predicted"/>
<dbReference type="PATRIC" id="fig|1441095.3.peg.2794"/>
<keyword evidence="2" id="KW-0167">Capsid protein</keyword>
<feature type="domain" description="Protein CotJB" evidence="1">
    <location>
        <begin position="10"/>
        <end position="85"/>
    </location>
</feature>
<keyword evidence="3" id="KW-1185">Reference proteome</keyword>
<evidence type="ECO:0000313" key="3">
    <source>
        <dbReference type="Proteomes" id="UP000067625"/>
    </source>
</evidence>
<protein>
    <submittedName>
        <fullName evidence="2">Spore coat protein CotJB</fullName>
    </submittedName>
</protein>
<dbReference type="PIRSF" id="PIRSF010606">
    <property type="entry name" value="Spore_coat_CotJB"/>
    <property type="match status" value="1"/>
</dbReference>
<dbReference type="STRING" id="1441095.AM592_12740"/>
<evidence type="ECO:0000313" key="2">
    <source>
        <dbReference type="EMBL" id="ALC82355.1"/>
    </source>
</evidence>
<sequence length="86" mass="10378">MAQMPQEYYQQLEEIQAVDFVLVELRLYLDTHPTDSQAIQQFNQYAQYSKQLKQKFESRFGPLSQDSLNGSNEYWLWKNSPWPWQV</sequence>
<dbReference type="RefSeq" id="WP_053604141.1">
    <property type="nucleotide sequence ID" value="NZ_CP012600.1"/>
</dbReference>
<keyword evidence="2" id="KW-0946">Virion</keyword>
<accession>A0A0M4FV27</accession>
<name>A0A0M4FV27_9BACI</name>
<dbReference type="EMBL" id="CP012600">
    <property type="protein sequence ID" value="ALC82355.1"/>
    <property type="molecule type" value="Genomic_DNA"/>
</dbReference>
<dbReference type="AlphaFoldDB" id="A0A0M4FV27"/>
<reference evidence="3" key="1">
    <citation type="submission" date="2015-08" db="EMBL/GenBank/DDBJ databases">
        <title>Genome sequencing project for genomic taxonomy and phylogenomics of Bacillus-like bacteria.</title>
        <authorList>
            <person name="Liu B."/>
            <person name="Wang J."/>
            <person name="Zhu Y."/>
            <person name="Liu G."/>
            <person name="Chen Q."/>
            <person name="Chen Z."/>
            <person name="Lan J."/>
            <person name="Che J."/>
            <person name="Ge C."/>
            <person name="Shi H."/>
            <person name="Pan Z."/>
            <person name="Liu X."/>
        </authorList>
    </citation>
    <scope>NUCLEOTIDE SEQUENCE [LARGE SCALE GENOMIC DNA]</scope>
    <source>
        <strain evidence="3">FJAT-4402</strain>
    </source>
</reference>
<evidence type="ECO:0000259" key="1">
    <source>
        <dbReference type="Pfam" id="PF12652"/>
    </source>
</evidence>
<dbReference type="Pfam" id="PF12652">
    <property type="entry name" value="CotJB"/>
    <property type="match status" value="1"/>
</dbReference>
<dbReference type="InterPro" id="IPR024207">
    <property type="entry name" value="CotJB_dom"/>
</dbReference>
<dbReference type="InterPro" id="IPR016571">
    <property type="entry name" value="Spore_coat_assembly_CotJB"/>
</dbReference>
<organism evidence="2 3">
    <name type="scientific">Bacillus gobiensis</name>
    <dbReference type="NCBI Taxonomy" id="1441095"/>
    <lineage>
        <taxon>Bacteria</taxon>
        <taxon>Bacillati</taxon>
        <taxon>Bacillota</taxon>
        <taxon>Bacilli</taxon>
        <taxon>Bacillales</taxon>
        <taxon>Bacillaceae</taxon>
        <taxon>Bacillus</taxon>
    </lineage>
</organism>
<dbReference type="Proteomes" id="UP000067625">
    <property type="component" value="Chromosome"/>
</dbReference>